<reference evidence="2 3" key="1">
    <citation type="submission" date="2018-02" db="EMBL/GenBank/DDBJ databases">
        <title>The genomes of Aspergillus section Nigri reveals drivers in fungal speciation.</title>
        <authorList>
            <consortium name="DOE Joint Genome Institute"/>
            <person name="Vesth T.C."/>
            <person name="Nybo J."/>
            <person name="Theobald S."/>
            <person name="Brandl J."/>
            <person name="Frisvad J.C."/>
            <person name="Nielsen K.F."/>
            <person name="Lyhne E.K."/>
            <person name="Kogle M.E."/>
            <person name="Kuo A."/>
            <person name="Riley R."/>
            <person name="Clum A."/>
            <person name="Nolan M."/>
            <person name="Lipzen A."/>
            <person name="Salamov A."/>
            <person name="Henrissat B."/>
            <person name="Wiebenga A."/>
            <person name="De vries R.P."/>
            <person name="Grigoriev I.V."/>
            <person name="Mortensen U.H."/>
            <person name="Andersen M.R."/>
            <person name="Baker S.E."/>
        </authorList>
    </citation>
    <scope>NUCLEOTIDE SEQUENCE [LARGE SCALE GENOMIC DNA]</scope>
    <source>
        <strain evidence="2 3">CBS 313.89</strain>
    </source>
</reference>
<evidence type="ECO:0000313" key="2">
    <source>
        <dbReference type="EMBL" id="RAK74973.1"/>
    </source>
</evidence>
<evidence type="ECO:0000313" key="3">
    <source>
        <dbReference type="Proteomes" id="UP000249789"/>
    </source>
</evidence>
<keyword evidence="3" id="KW-1185">Reference proteome</keyword>
<organism evidence="2 3">
    <name type="scientific">Aspergillus fijiensis CBS 313.89</name>
    <dbReference type="NCBI Taxonomy" id="1448319"/>
    <lineage>
        <taxon>Eukaryota</taxon>
        <taxon>Fungi</taxon>
        <taxon>Dikarya</taxon>
        <taxon>Ascomycota</taxon>
        <taxon>Pezizomycotina</taxon>
        <taxon>Eurotiomycetes</taxon>
        <taxon>Eurotiomycetidae</taxon>
        <taxon>Eurotiales</taxon>
        <taxon>Aspergillaceae</taxon>
        <taxon>Aspergillus</taxon>
    </lineage>
</organism>
<name>A0A8G1VX46_9EURO</name>
<gene>
    <name evidence="2" type="ORF">BO72DRAFT_450243</name>
</gene>
<feature type="chain" id="PRO_5034840080" evidence="1">
    <location>
        <begin position="20"/>
        <end position="107"/>
    </location>
</feature>
<dbReference type="AlphaFoldDB" id="A0A8G1VX46"/>
<evidence type="ECO:0000256" key="1">
    <source>
        <dbReference type="SAM" id="SignalP"/>
    </source>
</evidence>
<dbReference type="Proteomes" id="UP000249789">
    <property type="component" value="Unassembled WGS sequence"/>
</dbReference>
<dbReference type="OrthoDB" id="10557511at2759"/>
<accession>A0A8G1VX46</accession>
<sequence length="107" mass="11733">MKIKTLLPTLALIAATTQAATPSPQDHPPNIRDNALHFLRQDPDDRHLRRADAGRREGVLRLPAGHPQLPLLRPQPRGQYRGGLLHDAECARGVQGDNRLGSGCVLE</sequence>
<dbReference type="VEuPathDB" id="FungiDB:BO72DRAFT_450243"/>
<dbReference type="RefSeq" id="XP_040798983.1">
    <property type="nucleotide sequence ID" value="XM_040945208.1"/>
</dbReference>
<protein>
    <submittedName>
        <fullName evidence="2">Uncharacterized protein</fullName>
    </submittedName>
</protein>
<keyword evidence="1" id="KW-0732">Signal</keyword>
<proteinExistence type="predicted"/>
<dbReference type="GeneID" id="63862541"/>
<dbReference type="EMBL" id="KZ824663">
    <property type="protein sequence ID" value="RAK74973.1"/>
    <property type="molecule type" value="Genomic_DNA"/>
</dbReference>
<feature type="signal peptide" evidence="1">
    <location>
        <begin position="1"/>
        <end position="19"/>
    </location>
</feature>